<accession>A0AA40EUU6</accession>
<dbReference type="AlphaFoldDB" id="A0AA40EUU6"/>
<evidence type="ECO:0000313" key="4">
    <source>
        <dbReference type="Proteomes" id="UP001172155"/>
    </source>
</evidence>
<comment type="caution">
    <text evidence="3">The sequence shown here is derived from an EMBL/GenBank/DDBJ whole genome shotgun (WGS) entry which is preliminary data.</text>
</comment>
<feature type="region of interest" description="Disordered" evidence="1">
    <location>
        <begin position="269"/>
        <end position="323"/>
    </location>
</feature>
<sequence>MMPFFFVAVVVVPGGWWGHVSTHPLIIKTGLIVTRHHHHHSGLPSSRWRHDWPWLCRPSPTPSHTSRQGMAWPCGHLPISQFRTSYVLSSGRAGCRYRSRVLGLGRFPGGLCLAFPGGGRGSLGPIRLCSLFDIWQQQQQQPVSDRRLVRRPRTQANNGNLCRENSEASVPSTAVLKAYLSIRILPRKASSISHAVELRVKHLGEIQTMRSQSDGINRASLLSRRPLISKCQDAAGIDADLEGQQHEPSVRILKVETKAVVHHPQFQMSNSASPMLSRPPPPVAGQPQKPPHPSPRHSVQASDTWGKRPRQDHSPIHHPQREP</sequence>
<keyword evidence="2" id="KW-0732">Signal</keyword>
<keyword evidence="4" id="KW-1185">Reference proteome</keyword>
<organism evidence="3 4">
    <name type="scientific">Schizothecium vesticola</name>
    <dbReference type="NCBI Taxonomy" id="314040"/>
    <lineage>
        <taxon>Eukaryota</taxon>
        <taxon>Fungi</taxon>
        <taxon>Dikarya</taxon>
        <taxon>Ascomycota</taxon>
        <taxon>Pezizomycotina</taxon>
        <taxon>Sordariomycetes</taxon>
        <taxon>Sordariomycetidae</taxon>
        <taxon>Sordariales</taxon>
        <taxon>Schizotheciaceae</taxon>
        <taxon>Schizothecium</taxon>
    </lineage>
</organism>
<feature type="signal peptide" evidence="2">
    <location>
        <begin position="1"/>
        <end position="22"/>
    </location>
</feature>
<dbReference type="EMBL" id="JAUKUD010000004">
    <property type="protein sequence ID" value="KAK0745806.1"/>
    <property type="molecule type" value="Genomic_DNA"/>
</dbReference>
<gene>
    <name evidence="3" type="ORF">B0T18DRAFT_137503</name>
</gene>
<feature type="compositionally biased region" description="Basic and acidic residues" evidence="1">
    <location>
        <begin position="305"/>
        <end position="323"/>
    </location>
</feature>
<evidence type="ECO:0008006" key="5">
    <source>
        <dbReference type="Google" id="ProtNLM"/>
    </source>
</evidence>
<proteinExistence type="predicted"/>
<feature type="compositionally biased region" description="Pro residues" evidence="1">
    <location>
        <begin position="277"/>
        <end position="293"/>
    </location>
</feature>
<reference evidence="3" key="1">
    <citation type="submission" date="2023-06" db="EMBL/GenBank/DDBJ databases">
        <title>Genome-scale phylogeny and comparative genomics of the fungal order Sordariales.</title>
        <authorList>
            <consortium name="Lawrence Berkeley National Laboratory"/>
            <person name="Hensen N."/>
            <person name="Bonometti L."/>
            <person name="Westerberg I."/>
            <person name="Brannstrom I.O."/>
            <person name="Guillou S."/>
            <person name="Cros-Aarteil S."/>
            <person name="Calhoun S."/>
            <person name="Haridas S."/>
            <person name="Kuo A."/>
            <person name="Mondo S."/>
            <person name="Pangilinan J."/>
            <person name="Riley R."/>
            <person name="LaButti K."/>
            <person name="Andreopoulos B."/>
            <person name="Lipzen A."/>
            <person name="Chen C."/>
            <person name="Yanf M."/>
            <person name="Daum C."/>
            <person name="Ng V."/>
            <person name="Clum A."/>
            <person name="Steindorff A."/>
            <person name="Ohm R."/>
            <person name="Martin F."/>
            <person name="Silar P."/>
            <person name="Natvig D."/>
            <person name="Lalanne C."/>
            <person name="Gautier V."/>
            <person name="Ament-velasquez S.L."/>
            <person name="Kruys A."/>
            <person name="Hutchinson M.I."/>
            <person name="Powell A.J."/>
            <person name="Barry K."/>
            <person name="Miller A.N."/>
            <person name="Grigoriev I.V."/>
            <person name="Debuchy R."/>
            <person name="Gladieux P."/>
            <person name="Thoren M.H."/>
            <person name="Johannesson H."/>
        </authorList>
    </citation>
    <scope>NUCLEOTIDE SEQUENCE</scope>
    <source>
        <strain evidence="3">SMH3187-1</strain>
    </source>
</reference>
<evidence type="ECO:0000313" key="3">
    <source>
        <dbReference type="EMBL" id="KAK0745806.1"/>
    </source>
</evidence>
<dbReference type="Proteomes" id="UP001172155">
    <property type="component" value="Unassembled WGS sequence"/>
</dbReference>
<protein>
    <recommendedName>
        <fullName evidence="5">Secreted protein</fullName>
    </recommendedName>
</protein>
<name>A0AA40EUU6_9PEZI</name>
<evidence type="ECO:0000256" key="2">
    <source>
        <dbReference type="SAM" id="SignalP"/>
    </source>
</evidence>
<feature type="chain" id="PRO_5041352291" description="Secreted protein" evidence="2">
    <location>
        <begin position="23"/>
        <end position="323"/>
    </location>
</feature>
<evidence type="ECO:0000256" key="1">
    <source>
        <dbReference type="SAM" id="MobiDB-lite"/>
    </source>
</evidence>